<proteinExistence type="predicted"/>
<dbReference type="PRINTS" id="PR00417">
    <property type="entry name" value="PRTPISMRASEI"/>
</dbReference>
<evidence type="ECO:0000256" key="3">
    <source>
        <dbReference type="ARBA" id="ARBA00031985"/>
    </source>
</evidence>
<keyword evidence="1" id="KW-0413">Isomerase</keyword>
<dbReference type="PANTHER" id="PTHR42785">
    <property type="entry name" value="DNA TOPOISOMERASE, TYPE IA, CORE"/>
    <property type="match status" value="1"/>
</dbReference>
<comment type="caution">
    <text evidence="8">The sequence shown here is derived from an EMBL/GenBank/DDBJ whole genome shotgun (WGS) entry which is preliminary data.</text>
</comment>
<evidence type="ECO:0000256" key="1">
    <source>
        <dbReference type="ARBA" id="ARBA00023235"/>
    </source>
</evidence>
<dbReference type="Gene3D" id="1.10.460.10">
    <property type="entry name" value="Topoisomerase I, domain 2"/>
    <property type="match status" value="1"/>
</dbReference>
<evidence type="ECO:0000256" key="2">
    <source>
        <dbReference type="ARBA" id="ARBA00030003"/>
    </source>
</evidence>
<dbReference type="PROSITE" id="PS52039">
    <property type="entry name" value="TOPO_IA_2"/>
    <property type="match status" value="1"/>
</dbReference>
<dbReference type="Pfam" id="PF01131">
    <property type="entry name" value="Topoisom_bac"/>
    <property type="match status" value="1"/>
</dbReference>
<reference evidence="8" key="1">
    <citation type="submission" date="2020-07" db="EMBL/GenBank/DDBJ databases">
        <title>Huge and variable diversity of episymbiotic CPR bacteria and DPANN archaea in groundwater ecosystems.</title>
        <authorList>
            <person name="He C.Y."/>
            <person name="Keren R."/>
            <person name="Whittaker M."/>
            <person name="Farag I.F."/>
            <person name="Doudna J."/>
            <person name="Cate J.H.D."/>
            <person name="Banfield J.F."/>
        </authorList>
    </citation>
    <scope>NUCLEOTIDE SEQUENCE</scope>
    <source>
        <strain evidence="8">NC_groundwater_193_Ag_S-0.1um_51_7</strain>
    </source>
</reference>
<dbReference type="InterPro" id="IPR023405">
    <property type="entry name" value="Topo_IA_core_domain"/>
</dbReference>
<dbReference type="Gene3D" id="3.40.50.140">
    <property type="match status" value="1"/>
</dbReference>
<feature type="non-terminal residue" evidence="8">
    <location>
        <position position="221"/>
    </location>
</feature>
<dbReference type="SUPFAM" id="SSF56712">
    <property type="entry name" value="Prokaryotic type I DNA topoisomerase"/>
    <property type="match status" value="1"/>
</dbReference>
<evidence type="ECO:0000256" key="5">
    <source>
        <dbReference type="ARBA" id="ARBA00032877"/>
    </source>
</evidence>
<sequence>MSKNLVIVESPAKARTIARFLGSDFKVESSYGHIRDLPKSKLGVDVENNFAPQYIIPIKSRKQVNLLKKESEKAEKVILATDEDREGESIAWHLVQALGLNEIKNHPAESGTKIKKVERIAFHEITKKAIEEALKNPRDIDLKRVDAQQARRILDRLVGYSLSPFLWKKVIRGLSAGRVQSVAVRIVVEREREIQAFKPEEYWSIEAEFCPKARKKEKFTA</sequence>
<dbReference type="GO" id="GO:0006265">
    <property type="term" value="P:DNA topological change"/>
    <property type="evidence" value="ECO:0007669"/>
    <property type="project" value="InterPro"/>
</dbReference>
<organism evidence="8 9">
    <name type="scientific">Candidatus Sungiibacteriota bacterium</name>
    <dbReference type="NCBI Taxonomy" id="2750080"/>
    <lineage>
        <taxon>Bacteria</taxon>
        <taxon>Candidatus Sungiibacteriota</taxon>
    </lineage>
</organism>
<evidence type="ECO:0000259" key="6">
    <source>
        <dbReference type="PROSITE" id="PS50880"/>
    </source>
</evidence>
<dbReference type="InterPro" id="IPR013497">
    <property type="entry name" value="Topo_IA_cen"/>
</dbReference>
<gene>
    <name evidence="8" type="ORF">HYT40_03730</name>
</gene>
<feature type="domain" description="Toprim" evidence="6">
    <location>
        <begin position="3"/>
        <end position="125"/>
    </location>
</feature>
<dbReference type="CDD" id="cd03363">
    <property type="entry name" value="TOPRIM_TopoIA_TopoI"/>
    <property type="match status" value="1"/>
</dbReference>
<accession>A0A931WPY1</accession>
<dbReference type="PANTHER" id="PTHR42785:SF1">
    <property type="entry name" value="DNA TOPOISOMERASE"/>
    <property type="match status" value="1"/>
</dbReference>
<protein>
    <recommendedName>
        <fullName evidence="5">Omega-protein</fullName>
    </recommendedName>
    <alternativeName>
        <fullName evidence="4">Relaxing enzyme</fullName>
    </alternativeName>
    <alternativeName>
        <fullName evidence="2">Swivelase</fullName>
    </alternativeName>
    <alternativeName>
        <fullName evidence="3">Untwisting enzyme</fullName>
    </alternativeName>
</protein>
<dbReference type="PROSITE" id="PS50880">
    <property type="entry name" value="TOPRIM"/>
    <property type="match status" value="1"/>
</dbReference>
<evidence type="ECO:0000313" key="9">
    <source>
        <dbReference type="Proteomes" id="UP000724148"/>
    </source>
</evidence>
<dbReference type="InterPro" id="IPR013824">
    <property type="entry name" value="Topo_IA_cen_sub1"/>
</dbReference>
<dbReference type="GO" id="GO:0003917">
    <property type="term" value="F:DNA topoisomerase type I (single strand cut, ATP-independent) activity"/>
    <property type="evidence" value="ECO:0007669"/>
    <property type="project" value="InterPro"/>
</dbReference>
<evidence type="ECO:0000313" key="8">
    <source>
        <dbReference type="EMBL" id="MBI2097226.1"/>
    </source>
</evidence>
<dbReference type="AlphaFoldDB" id="A0A931WPY1"/>
<dbReference type="Pfam" id="PF01751">
    <property type="entry name" value="Toprim"/>
    <property type="match status" value="1"/>
</dbReference>
<dbReference type="InterPro" id="IPR034149">
    <property type="entry name" value="TOPRIM_TopoI"/>
</dbReference>
<dbReference type="InterPro" id="IPR006171">
    <property type="entry name" value="TOPRIM_dom"/>
</dbReference>
<evidence type="ECO:0000259" key="7">
    <source>
        <dbReference type="PROSITE" id="PS52039"/>
    </source>
</evidence>
<dbReference type="InterPro" id="IPR003601">
    <property type="entry name" value="Topo_IA_2"/>
</dbReference>
<dbReference type="GO" id="GO:0003677">
    <property type="term" value="F:DNA binding"/>
    <property type="evidence" value="ECO:0007669"/>
    <property type="project" value="InterPro"/>
</dbReference>
<feature type="domain" description="Topo IA-type catalytic" evidence="7">
    <location>
        <begin position="141"/>
        <end position="221"/>
    </location>
</feature>
<dbReference type="Proteomes" id="UP000724148">
    <property type="component" value="Unassembled WGS sequence"/>
</dbReference>
<evidence type="ECO:0000256" key="4">
    <source>
        <dbReference type="ARBA" id="ARBA00032235"/>
    </source>
</evidence>
<dbReference type="SMART" id="SM00493">
    <property type="entry name" value="TOPRIM"/>
    <property type="match status" value="1"/>
</dbReference>
<dbReference type="SMART" id="SM00436">
    <property type="entry name" value="TOP1Bc"/>
    <property type="match status" value="1"/>
</dbReference>
<dbReference type="EMBL" id="JACOZA010000091">
    <property type="protein sequence ID" value="MBI2097226.1"/>
    <property type="molecule type" value="Genomic_DNA"/>
</dbReference>
<name>A0A931WPY1_9BACT</name>
<dbReference type="InterPro" id="IPR000380">
    <property type="entry name" value="Topo_IA"/>
</dbReference>